<dbReference type="InterPro" id="IPR002893">
    <property type="entry name" value="Znf_MYND"/>
</dbReference>
<keyword evidence="2 4" id="KW-0863">Zinc-finger</keyword>
<feature type="domain" description="MYND-type" evidence="5">
    <location>
        <begin position="298"/>
        <end position="340"/>
    </location>
</feature>
<evidence type="ECO:0000256" key="3">
    <source>
        <dbReference type="ARBA" id="ARBA00022833"/>
    </source>
</evidence>
<evidence type="ECO:0000259" key="5">
    <source>
        <dbReference type="PROSITE" id="PS50865"/>
    </source>
</evidence>
<dbReference type="Pfam" id="PF01753">
    <property type="entry name" value="zf-MYND"/>
    <property type="match status" value="1"/>
</dbReference>
<dbReference type="EMBL" id="CDMZ01005435">
    <property type="protein sequence ID" value="CEM52933.1"/>
    <property type="molecule type" value="Genomic_DNA"/>
</dbReference>
<proteinExistence type="predicted"/>
<dbReference type="Gene3D" id="6.10.140.2220">
    <property type="match status" value="1"/>
</dbReference>
<dbReference type="AlphaFoldDB" id="A0A0G4I7A4"/>
<reference evidence="6" key="1">
    <citation type="submission" date="2014-11" db="EMBL/GenBank/DDBJ databases">
        <authorList>
            <person name="Otto D Thomas"/>
            <person name="Naeem Raeece"/>
        </authorList>
    </citation>
    <scope>NUCLEOTIDE SEQUENCE</scope>
</reference>
<dbReference type="VEuPathDB" id="CryptoDB:Cvel_11615"/>
<dbReference type="PhylomeDB" id="A0A0G4I7A4"/>
<keyword evidence="1" id="KW-0479">Metal-binding</keyword>
<dbReference type="GO" id="GO:0008270">
    <property type="term" value="F:zinc ion binding"/>
    <property type="evidence" value="ECO:0007669"/>
    <property type="project" value="UniProtKB-KW"/>
</dbReference>
<dbReference type="PROSITE" id="PS50865">
    <property type="entry name" value="ZF_MYND_2"/>
    <property type="match status" value="1"/>
</dbReference>
<sequence>MGALKETVNRVRVSRERASFINPLLSLIIALFKNATVPDEIVQQLNDFKSSRSGDEGTRPLDFSHLLRAALWHVKLFPYSNVPSTPEDLILRPWLEHVRDFRGATREDAFAEAQSRAFIDRDADADALELFHAALSGIEWDGDVGEVGVEETERRRRDFWTEQRLSALACVLPNAAVADYINREKQRVFTIVQRWLELLASDPRECRAPMLLVAFSAWLQTALGIREEDDTQGIGRLWCRRLWQQVAPSIDLSAIPIERLASVVQSMKERLAEEDGTSLHTSFQPSRRVYRQTASPPCDSCGSRVPSYMFCTVCKLAVYCGKECQKQDWKKKPKGHKEQCARLKSFVTDVIALTEWE</sequence>
<name>A0A0G4I7A4_9ALVE</name>
<evidence type="ECO:0000256" key="4">
    <source>
        <dbReference type="PROSITE-ProRule" id="PRU00134"/>
    </source>
</evidence>
<accession>A0A0G4I7A4</accession>
<protein>
    <recommendedName>
        <fullName evidence="5">MYND-type domain-containing protein</fullName>
    </recommendedName>
</protein>
<gene>
    <name evidence="6" type="ORF">Cvel_11615</name>
</gene>
<evidence type="ECO:0000256" key="1">
    <source>
        <dbReference type="ARBA" id="ARBA00022723"/>
    </source>
</evidence>
<dbReference type="SUPFAM" id="SSF144232">
    <property type="entry name" value="HIT/MYND zinc finger-like"/>
    <property type="match status" value="1"/>
</dbReference>
<evidence type="ECO:0000256" key="2">
    <source>
        <dbReference type="ARBA" id="ARBA00022771"/>
    </source>
</evidence>
<evidence type="ECO:0000313" key="6">
    <source>
        <dbReference type="EMBL" id="CEM52933.1"/>
    </source>
</evidence>
<organism evidence="6">
    <name type="scientific">Chromera velia CCMP2878</name>
    <dbReference type="NCBI Taxonomy" id="1169474"/>
    <lineage>
        <taxon>Eukaryota</taxon>
        <taxon>Sar</taxon>
        <taxon>Alveolata</taxon>
        <taxon>Colpodellida</taxon>
        <taxon>Chromeraceae</taxon>
        <taxon>Chromera</taxon>
    </lineage>
</organism>
<keyword evidence="3" id="KW-0862">Zinc</keyword>